<proteinExistence type="predicted"/>
<reference evidence="2 3" key="1">
    <citation type="submission" date="2021-06" db="EMBL/GenBank/DDBJ databases">
        <authorList>
            <person name="Kallberg Y."/>
            <person name="Tangrot J."/>
            <person name="Rosling A."/>
        </authorList>
    </citation>
    <scope>NUCLEOTIDE SEQUENCE [LARGE SCALE GENOMIC DNA]</scope>
    <source>
        <strain evidence="2 3">120-4 pot B 10/14</strain>
    </source>
</reference>
<keyword evidence="3" id="KW-1185">Reference proteome</keyword>
<dbReference type="PANTHER" id="PTHR42044">
    <property type="entry name" value="DUF676 DOMAIN-CONTAINING PROTEIN-RELATED"/>
    <property type="match status" value="1"/>
</dbReference>
<feature type="compositionally biased region" description="Polar residues" evidence="1">
    <location>
        <begin position="1"/>
        <end position="18"/>
    </location>
</feature>
<feature type="region of interest" description="Disordered" evidence="1">
    <location>
        <begin position="1"/>
        <end position="58"/>
    </location>
</feature>
<dbReference type="EMBL" id="CAJVQB010018528">
    <property type="protein sequence ID" value="CAG8787963.1"/>
    <property type="molecule type" value="Genomic_DNA"/>
</dbReference>
<organism evidence="2 3">
    <name type="scientific">Gigaspora margarita</name>
    <dbReference type="NCBI Taxonomy" id="4874"/>
    <lineage>
        <taxon>Eukaryota</taxon>
        <taxon>Fungi</taxon>
        <taxon>Fungi incertae sedis</taxon>
        <taxon>Mucoromycota</taxon>
        <taxon>Glomeromycotina</taxon>
        <taxon>Glomeromycetes</taxon>
        <taxon>Diversisporales</taxon>
        <taxon>Gigasporaceae</taxon>
        <taxon>Gigaspora</taxon>
    </lineage>
</organism>
<evidence type="ECO:0000313" key="3">
    <source>
        <dbReference type="Proteomes" id="UP000789901"/>
    </source>
</evidence>
<sequence length="403" mass="47197">MSKNQTQNLRGQNLFTKLTRSDDSRKNNDTRKMTGNENPSKIAEAENPSKIVEADGSHSKSTKKYRTIYNKCCMVAGEHMDNPWEYVRQDLWFLITHWWDVIKFLLDNSIFGIRFNNSKETKGGCDELDISELRNWSSMIFQLWCFFNTITTILLYPIREMQLAEEDCREPLIHTEEHDGERWFMLNGVMVNKNWLNENCKRLEHRFNKGVTGILNSSYGIIWDTAETILMRSFDDESIPVRWASWNIFQALKDKNIKKVILVAHSEGCVIANLVIKKLYWELSYSEKDAYEEDLLSKLEVYTFANIAREFINPKGLIKCIEHYANEEDLIAKMGVLHEVENPRFHGKIFVNKNARGHLFNRYYSLNPENYMYVKRPDACLISDCEKGENAQKPTFLYRSASA</sequence>
<evidence type="ECO:0000256" key="1">
    <source>
        <dbReference type="SAM" id="MobiDB-lite"/>
    </source>
</evidence>
<accession>A0ABN7VNG0</accession>
<gene>
    <name evidence="2" type="ORF">GMARGA_LOCUS20758</name>
</gene>
<evidence type="ECO:0000313" key="2">
    <source>
        <dbReference type="EMBL" id="CAG8787963.1"/>
    </source>
</evidence>
<comment type="caution">
    <text evidence="2">The sequence shown here is derived from an EMBL/GenBank/DDBJ whole genome shotgun (WGS) entry which is preliminary data.</text>
</comment>
<name>A0ABN7VNG0_GIGMA</name>
<protein>
    <submittedName>
        <fullName evidence="2">30237_t:CDS:1</fullName>
    </submittedName>
</protein>
<feature type="compositionally biased region" description="Basic and acidic residues" evidence="1">
    <location>
        <begin position="19"/>
        <end position="34"/>
    </location>
</feature>
<dbReference type="Proteomes" id="UP000789901">
    <property type="component" value="Unassembled WGS sequence"/>
</dbReference>
<dbReference type="PANTHER" id="PTHR42044:SF2">
    <property type="entry name" value="DUF676 DOMAIN-CONTAINING PROTEIN"/>
    <property type="match status" value="1"/>
</dbReference>